<organism evidence="6 7">
    <name type="scientific">Alkaliphilus peptidifermentans DSM 18978</name>
    <dbReference type="NCBI Taxonomy" id="1120976"/>
    <lineage>
        <taxon>Bacteria</taxon>
        <taxon>Bacillati</taxon>
        <taxon>Bacillota</taxon>
        <taxon>Clostridia</taxon>
        <taxon>Peptostreptococcales</taxon>
        <taxon>Natronincolaceae</taxon>
        <taxon>Alkaliphilus</taxon>
    </lineage>
</organism>
<evidence type="ECO:0000259" key="3">
    <source>
        <dbReference type="Pfam" id="PF25973"/>
    </source>
</evidence>
<comment type="similarity">
    <text evidence="1">Belongs to the membrane fusion protein (MFP) (TC 8.A.1) family.</text>
</comment>
<evidence type="ECO:0000313" key="7">
    <source>
        <dbReference type="Proteomes" id="UP000198636"/>
    </source>
</evidence>
<feature type="domain" description="YknX-like beta-barrel" evidence="5">
    <location>
        <begin position="252"/>
        <end position="331"/>
    </location>
</feature>
<evidence type="ECO:0000256" key="1">
    <source>
        <dbReference type="ARBA" id="ARBA00009477"/>
    </source>
</evidence>
<name>A0A1G5IEN4_9FIRM</name>
<dbReference type="EMBL" id="FMUS01000014">
    <property type="protein sequence ID" value="SCY74150.1"/>
    <property type="molecule type" value="Genomic_DNA"/>
</dbReference>
<reference evidence="6 7" key="1">
    <citation type="submission" date="2016-10" db="EMBL/GenBank/DDBJ databases">
        <authorList>
            <person name="de Groot N.N."/>
        </authorList>
    </citation>
    <scope>NUCLEOTIDE SEQUENCE [LARGE SCALE GENOMIC DNA]</scope>
    <source>
        <strain evidence="6 7">DSM 18978</strain>
    </source>
</reference>
<feature type="domain" description="YknX-like C-terminal permuted SH3-like" evidence="4">
    <location>
        <begin position="340"/>
        <end position="407"/>
    </location>
</feature>
<dbReference type="GO" id="GO:1990281">
    <property type="term" value="C:efflux pump complex"/>
    <property type="evidence" value="ECO:0007669"/>
    <property type="project" value="TreeGrafter"/>
</dbReference>
<keyword evidence="7" id="KW-1185">Reference proteome</keyword>
<sequence length="414" mass="46012">MEKKGKKKIIVIIVVLLIAAGITAAAVSASKGGKQGITVDVATIEAGDISVKIPANGLLEEVERELVFHDSESAGKVETVEVEVGDTVTKGQVLATLDSVEFGNKLSISETQLEVEKLNLQRLKKSRQESMDDTLRQLEEAKKSFERSKELFENGAISQLEYEQNEKNYQDIVRSYEQFTNNEDSLYYEILKTEKQIKVSQLTIQDTIRQMEKNQGDITSPIDGIVTEVNARKGFFISPSTPAFIVADTTNLQIRINVSEYDISKVRQGQKVEIESDALANTLFNGIIEKIAPTASKISTGQTNETVVPVTINVIDQHEMLKPGFSVKARIVSEERENTIVLPFDSIIVEDQDKRFVFVCNDNVLEKREVEIGIESDFHVEIVSGLTMGEKIVLRPNMTLNDGDLVTATEVNNK</sequence>
<accession>A0A1G5IEN4</accession>
<dbReference type="Proteomes" id="UP000198636">
    <property type="component" value="Unassembled WGS sequence"/>
</dbReference>
<dbReference type="Gene3D" id="2.40.30.170">
    <property type="match status" value="1"/>
</dbReference>
<dbReference type="STRING" id="1120976.SAMN03080606_02360"/>
<dbReference type="NCBIfam" id="TIGR01730">
    <property type="entry name" value="RND_mfp"/>
    <property type="match status" value="1"/>
</dbReference>
<dbReference type="RefSeq" id="WP_091543546.1">
    <property type="nucleotide sequence ID" value="NZ_FMUS01000014.1"/>
</dbReference>
<dbReference type="PANTHER" id="PTHR30469">
    <property type="entry name" value="MULTIDRUG RESISTANCE PROTEIN MDTA"/>
    <property type="match status" value="1"/>
</dbReference>
<dbReference type="SUPFAM" id="SSF111369">
    <property type="entry name" value="HlyD-like secretion proteins"/>
    <property type="match status" value="1"/>
</dbReference>
<keyword evidence="2" id="KW-0175">Coiled coil</keyword>
<feature type="coiled-coil region" evidence="2">
    <location>
        <begin position="128"/>
        <end position="155"/>
    </location>
</feature>
<dbReference type="Pfam" id="PF25990">
    <property type="entry name" value="Beta-barrel_YknX"/>
    <property type="match status" value="1"/>
</dbReference>
<protein>
    <submittedName>
        <fullName evidence="6">HlyD family secretion protein</fullName>
    </submittedName>
</protein>
<feature type="domain" description="CzcB-like barrel-sandwich hybrid" evidence="3">
    <location>
        <begin position="74"/>
        <end position="248"/>
    </location>
</feature>
<dbReference type="InterPro" id="IPR058637">
    <property type="entry name" value="YknX-like_C"/>
</dbReference>
<gene>
    <name evidence="6" type="ORF">SAMN03080606_02360</name>
</gene>
<dbReference type="OrthoDB" id="9777308at2"/>
<dbReference type="Pfam" id="PF25973">
    <property type="entry name" value="BSH_CzcB"/>
    <property type="match status" value="1"/>
</dbReference>
<evidence type="ECO:0000256" key="2">
    <source>
        <dbReference type="SAM" id="Coils"/>
    </source>
</evidence>
<dbReference type="InterPro" id="IPR058647">
    <property type="entry name" value="BSH_CzcB-like"/>
</dbReference>
<dbReference type="Gene3D" id="6.20.50.140">
    <property type="match status" value="1"/>
</dbReference>
<dbReference type="Pfam" id="PF25989">
    <property type="entry name" value="YknX_C"/>
    <property type="match status" value="1"/>
</dbReference>
<evidence type="ECO:0000313" key="6">
    <source>
        <dbReference type="EMBL" id="SCY74150.1"/>
    </source>
</evidence>
<dbReference type="InterPro" id="IPR006143">
    <property type="entry name" value="RND_pump_MFP"/>
</dbReference>
<evidence type="ECO:0000259" key="5">
    <source>
        <dbReference type="Pfam" id="PF25990"/>
    </source>
</evidence>
<dbReference type="PANTHER" id="PTHR30469:SF33">
    <property type="entry name" value="SLR1207 PROTEIN"/>
    <property type="match status" value="1"/>
</dbReference>
<dbReference type="GO" id="GO:0015562">
    <property type="term" value="F:efflux transmembrane transporter activity"/>
    <property type="evidence" value="ECO:0007669"/>
    <property type="project" value="TreeGrafter"/>
</dbReference>
<dbReference type="Gene3D" id="2.40.50.100">
    <property type="match status" value="1"/>
</dbReference>
<dbReference type="AlphaFoldDB" id="A0A1G5IEN4"/>
<dbReference type="InterPro" id="IPR058636">
    <property type="entry name" value="Beta-barrel_YknX"/>
</dbReference>
<proteinExistence type="inferred from homology"/>
<evidence type="ECO:0000259" key="4">
    <source>
        <dbReference type="Pfam" id="PF25989"/>
    </source>
</evidence>